<dbReference type="EMBL" id="DXCK01000124">
    <property type="protein sequence ID" value="HIZ02411.1"/>
    <property type="molecule type" value="Genomic_DNA"/>
</dbReference>
<dbReference type="Proteomes" id="UP000824023">
    <property type="component" value="Unassembled WGS sequence"/>
</dbReference>
<evidence type="ECO:0008006" key="3">
    <source>
        <dbReference type="Google" id="ProtNLM"/>
    </source>
</evidence>
<accession>A0A9D2A6P1</accession>
<protein>
    <recommendedName>
        <fullName evidence="3">Competence protein</fullName>
    </recommendedName>
</protein>
<feature type="non-terminal residue" evidence="1">
    <location>
        <position position="202"/>
    </location>
</feature>
<reference evidence="1" key="1">
    <citation type="journal article" date="2021" name="PeerJ">
        <title>Extensive microbial diversity within the chicken gut microbiome revealed by metagenomics and culture.</title>
        <authorList>
            <person name="Gilroy R."/>
            <person name="Ravi A."/>
            <person name="Getino M."/>
            <person name="Pursley I."/>
            <person name="Horton D.L."/>
            <person name="Alikhan N.F."/>
            <person name="Baker D."/>
            <person name="Gharbi K."/>
            <person name="Hall N."/>
            <person name="Watson M."/>
            <person name="Adriaenssens E.M."/>
            <person name="Foster-Nyarko E."/>
            <person name="Jarju S."/>
            <person name="Secka A."/>
            <person name="Antonio M."/>
            <person name="Oren A."/>
            <person name="Chaudhuri R.R."/>
            <person name="La Ragione R."/>
            <person name="Hildebrand F."/>
            <person name="Pallen M.J."/>
        </authorList>
    </citation>
    <scope>NUCLEOTIDE SEQUENCE</scope>
    <source>
        <strain evidence="1">ChiHjej12B11-24981</strain>
    </source>
</reference>
<proteinExistence type="predicted"/>
<name>A0A9D2A6P1_9BACE</name>
<gene>
    <name evidence="1" type="ORF">H9819_09240</name>
</gene>
<organism evidence="1 2">
    <name type="scientific">Candidatus Bacteroides merdipullorum</name>
    <dbReference type="NCBI Taxonomy" id="2838474"/>
    <lineage>
        <taxon>Bacteria</taxon>
        <taxon>Pseudomonadati</taxon>
        <taxon>Bacteroidota</taxon>
        <taxon>Bacteroidia</taxon>
        <taxon>Bacteroidales</taxon>
        <taxon>Bacteroidaceae</taxon>
        <taxon>Bacteroides</taxon>
    </lineage>
</organism>
<reference evidence="1" key="2">
    <citation type="submission" date="2021-04" db="EMBL/GenBank/DDBJ databases">
        <authorList>
            <person name="Gilroy R."/>
        </authorList>
    </citation>
    <scope>NUCLEOTIDE SEQUENCE</scope>
    <source>
        <strain evidence="1">ChiHjej12B11-24981</strain>
    </source>
</reference>
<dbReference type="AlphaFoldDB" id="A0A9D2A6P1"/>
<comment type="caution">
    <text evidence="1">The sequence shown here is derived from an EMBL/GenBank/DDBJ whole genome shotgun (WGS) entry which is preliminary data.</text>
</comment>
<evidence type="ECO:0000313" key="1">
    <source>
        <dbReference type="EMBL" id="HIZ02411.1"/>
    </source>
</evidence>
<evidence type="ECO:0000313" key="2">
    <source>
        <dbReference type="Proteomes" id="UP000824023"/>
    </source>
</evidence>
<sequence length="202" mass="23739">MDYQDVFSWAEDRNGKMVYVDDVPRGKSCNCICPNCRENLIARHGNERKHGFAHASVERGANLEICLKVIVFKLAEQIIATKKRICIPSYYEIFPPEIVEFETVEVNNCFEREDRQPDVIATTKDNRKYLIEFCFKDDVRHKQPIDYENLNCLEIDLTGQKIDDRDSLKNFLLNSDKNRKWLNNDTYFKLIESRYKNAGKSI</sequence>